<proteinExistence type="predicted"/>
<evidence type="ECO:0000259" key="1">
    <source>
        <dbReference type="Pfam" id="PF18050"/>
    </source>
</evidence>
<gene>
    <name evidence="2" type="ORF">EZH24_09385</name>
</gene>
<dbReference type="Pfam" id="PF18050">
    <property type="entry name" value="Cyclophil_like2"/>
    <property type="match status" value="1"/>
</dbReference>
<dbReference type="RefSeq" id="WP_137998895.1">
    <property type="nucleotide sequence ID" value="NZ_SJDU01000282.1"/>
</dbReference>
<comment type="caution">
    <text evidence="2">The sequence shown here is derived from an EMBL/GenBank/DDBJ whole genome shotgun (WGS) entry which is preliminary data.</text>
</comment>
<dbReference type="Proteomes" id="UP000310168">
    <property type="component" value="Unassembled WGS sequence"/>
</dbReference>
<keyword evidence="3" id="KW-1185">Reference proteome</keyword>
<dbReference type="SUPFAM" id="SSF50891">
    <property type="entry name" value="Cyclophilin-like"/>
    <property type="match status" value="1"/>
</dbReference>
<name>A0ABY2TPB2_9SPIR</name>
<feature type="domain" description="Cyclophilin-like" evidence="1">
    <location>
        <begin position="28"/>
        <end position="135"/>
    </location>
</feature>
<dbReference type="Gene3D" id="2.40.100.20">
    <property type="match status" value="1"/>
</dbReference>
<evidence type="ECO:0000313" key="2">
    <source>
        <dbReference type="EMBL" id="TKZ32244.1"/>
    </source>
</evidence>
<dbReference type="InterPro" id="IPR041183">
    <property type="entry name" value="Cyclophilin-like"/>
</dbReference>
<accession>A0ABY2TPB2</accession>
<sequence>MKYIFIMIFTLFFMNDNTFGENMQEIILKIKNKEYEAVLYDNSTARELIKNFPISITMSDLHENEKYYNFSKRFPISSENVGNVKKGDIMLFGDNCLVIFYKSFSTHYRYTKLGYIKNFEDLENSLGKGDVNINFVLK</sequence>
<protein>
    <recommendedName>
        <fullName evidence="1">Cyclophilin-like domain-containing protein</fullName>
    </recommendedName>
</protein>
<organism evidence="2 3">
    <name type="scientific">Brachyspira catarrhinii</name>
    <dbReference type="NCBI Taxonomy" id="2528966"/>
    <lineage>
        <taxon>Bacteria</taxon>
        <taxon>Pseudomonadati</taxon>
        <taxon>Spirochaetota</taxon>
        <taxon>Spirochaetia</taxon>
        <taxon>Brachyspirales</taxon>
        <taxon>Brachyspiraceae</taxon>
        <taxon>Brachyspira</taxon>
    </lineage>
</organism>
<dbReference type="InterPro" id="IPR029000">
    <property type="entry name" value="Cyclophilin-like_dom_sf"/>
</dbReference>
<evidence type="ECO:0000313" key="3">
    <source>
        <dbReference type="Proteomes" id="UP000310168"/>
    </source>
</evidence>
<reference evidence="2 3" key="1">
    <citation type="journal article" date="2019" name="Anaerobe">
        <title>Brachyspira catarrhinii sp. nov., an anaerobic intestinal spirochaete isolated from vervet monkeys may have been misidentified as Brachyspira aalborgi in previous studies.</title>
        <authorList>
            <person name="Phillips N.D."/>
            <person name="La T."/>
            <person name="Hampson D.J."/>
        </authorList>
    </citation>
    <scope>NUCLEOTIDE SEQUENCE [LARGE SCALE GENOMIC DNA]</scope>
    <source>
        <strain evidence="2 3">Z12</strain>
    </source>
</reference>
<dbReference type="EMBL" id="SJDU01000282">
    <property type="protein sequence ID" value="TKZ32244.1"/>
    <property type="molecule type" value="Genomic_DNA"/>
</dbReference>